<protein>
    <recommendedName>
        <fullName evidence="4">Proteasome assembly chaperone 1</fullName>
    </recommendedName>
</protein>
<dbReference type="Gene3D" id="3.40.50.12120">
    <property type="entry name" value="POC1 chaperone"/>
    <property type="match status" value="1"/>
</dbReference>
<sequence>MLFKPWSEFERAPRHALSEDYQDEDPLTSNKVPSFKFSQNVSSTQDLEINRKNPLIVAPYNLKFVLDALPVTKSIIASITITKGRKSDEGSTTTTTSVNDDDDDDGYLQDQQLYSATGQSEAFSTFVVDILSLEGLQINVVAMPNFTNSHPMINNQLTRYLIEQILSPENILLLSPCCINYNESLGKVINFSHDAPLAQKFANISFLKPPHFVSGITASVMSFATLKNIPTVNLVLDSEGVANFERINEDSVLEIIQVLGKDYFKFDQTQYKKFRDVAVKKSSLNDYVTSGMYI</sequence>
<accession>A0AAV5QES9</accession>
<dbReference type="InterPro" id="IPR018855">
    <property type="entry name" value="Psome_chaperone_1_fun"/>
</dbReference>
<proteinExistence type="predicted"/>
<gene>
    <name evidence="2" type="ORF">DASC09_001740</name>
</gene>
<evidence type="ECO:0000313" key="3">
    <source>
        <dbReference type="Proteomes" id="UP001360560"/>
    </source>
</evidence>
<dbReference type="AlphaFoldDB" id="A0AAV5QES9"/>
<dbReference type="GO" id="GO:0043248">
    <property type="term" value="P:proteasome assembly"/>
    <property type="evidence" value="ECO:0007669"/>
    <property type="project" value="InterPro"/>
</dbReference>
<dbReference type="Pfam" id="PF10450">
    <property type="entry name" value="POC1"/>
    <property type="match status" value="1"/>
</dbReference>
<dbReference type="EMBL" id="BTFZ01000001">
    <property type="protein sequence ID" value="GMM32849.1"/>
    <property type="molecule type" value="Genomic_DNA"/>
</dbReference>
<name>A0AAV5QES9_9ASCO</name>
<reference evidence="2 3" key="1">
    <citation type="journal article" date="2023" name="Elife">
        <title>Identification of key yeast species and microbe-microbe interactions impacting larval growth of Drosophila in the wild.</title>
        <authorList>
            <person name="Mure A."/>
            <person name="Sugiura Y."/>
            <person name="Maeda R."/>
            <person name="Honda K."/>
            <person name="Sakurai N."/>
            <person name="Takahashi Y."/>
            <person name="Watada M."/>
            <person name="Katoh T."/>
            <person name="Gotoh A."/>
            <person name="Gotoh Y."/>
            <person name="Taniguchi I."/>
            <person name="Nakamura K."/>
            <person name="Hayashi T."/>
            <person name="Katayama T."/>
            <person name="Uemura T."/>
            <person name="Hattori Y."/>
        </authorList>
    </citation>
    <scope>NUCLEOTIDE SEQUENCE [LARGE SCALE GENOMIC DNA]</scope>
    <source>
        <strain evidence="2 3">SC-9</strain>
    </source>
</reference>
<evidence type="ECO:0008006" key="4">
    <source>
        <dbReference type="Google" id="ProtNLM"/>
    </source>
</evidence>
<keyword evidence="3" id="KW-1185">Reference proteome</keyword>
<evidence type="ECO:0000313" key="2">
    <source>
        <dbReference type="EMBL" id="GMM32849.1"/>
    </source>
</evidence>
<comment type="caution">
    <text evidence="2">The sequence shown here is derived from an EMBL/GenBank/DDBJ whole genome shotgun (WGS) entry which is preliminary data.</text>
</comment>
<dbReference type="GeneID" id="90070828"/>
<dbReference type="InterPro" id="IPR038605">
    <property type="entry name" value="Pba1_sf"/>
</dbReference>
<dbReference type="Proteomes" id="UP001360560">
    <property type="component" value="Unassembled WGS sequence"/>
</dbReference>
<evidence type="ECO:0000256" key="1">
    <source>
        <dbReference type="SAM" id="MobiDB-lite"/>
    </source>
</evidence>
<feature type="region of interest" description="Disordered" evidence="1">
    <location>
        <begin position="85"/>
        <end position="106"/>
    </location>
</feature>
<organism evidence="2 3">
    <name type="scientific">Saccharomycopsis crataegensis</name>
    <dbReference type="NCBI Taxonomy" id="43959"/>
    <lineage>
        <taxon>Eukaryota</taxon>
        <taxon>Fungi</taxon>
        <taxon>Dikarya</taxon>
        <taxon>Ascomycota</taxon>
        <taxon>Saccharomycotina</taxon>
        <taxon>Saccharomycetes</taxon>
        <taxon>Saccharomycopsidaceae</taxon>
        <taxon>Saccharomycopsis</taxon>
    </lineage>
</organism>
<dbReference type="RefSeq" id="XP_064849849.1">
    <property type="nucleotide sequence ID" value="XM_064993777.1"/>
</dbReference>